<proteinExistence type="predicted"/>
<protein>
    <submittedName>
        <fullName evidence="1">16131_t:CDS:1</fullName>
    </submittedName>
</protein>
<evidence type="ECO:0000313" key="2">
    <source>
        <dbReference type="Proteomes" id="UP000789405"/>
    </source>
</evidence>
<evidence type="ECO:0000313" key="1">
    <source>
        <dbReference type="EMBL" id="CAG8809703.1"/>
    </source>
</evidence>
<feature type="non-terminal residue" evidence="1">
    <location>
        <position position="1"/>
    </location>
</feature>
<accession>A0A9N9K3Z4</accession>
<organism evidence="1 2">
    <name type="scientific">Dentiscutata erythropus</name>
    <dbReference type="NCBI Taxonomy" id="1348616"/>
    <lineage>
        <taxon>Eukaryota</taxon>
        <taxon>Fungi</taxon>
        <taxon>Fungi incertae sedis</taxon>
        <taxon>Mucoromycota</taxon>
        <taxon>Glomeromycotina</taxon>
        <taxon>Glomeromycetes</taxon>
        <taxon>Diversisporales</taxon>
        <taxon>Gigasporaceae</taxon>
        <taxon>Dentiscutata</taxon>
    </lineage>
</organism>
<keyword evidence="2" id="KW-1185">Reference proteome</keyword>
<dbReference type="EMBL" id="CAJVPY010045416">
    <property type="protein sequence ID" value="CAG8809703.1"/>
    <property type="molecule type" value="Genomic_DNA"/>
</dbReference>
<name>A0A9N9K3Z4_9GLOM</name>
<gene>
    <name evidence="1" type="ORF">DERYTH_LOCUS25147</name>
</gene>
<sequence length="40" mass="4666">PPITVGILSSHQQVEENIRNVNRRKGYSKVRRYKEVVEEG</sequence>
<dbReference type="Proteomes" id="UP000789405">
    <property type="component" value="Unassembled WGS sequence"/>
</dbReference>
<dbReference type="AlphaFoldDB" id="A0A9N9K3Z4"/>
<reference evidence="1" key="1">
    <citation type="submission" date="2021-06" db="EMBL/GenBank/DDBJ databases">
        <authorList>
            <person name="Kallberg Y."/>
            <person name="Tangrot J."/>
            <person name="Rosling A."/>
        </authorList>
    </citation>
    <scope>NUCLEOTIDE SEQUENCE</scope>
    <source>
        <strain evidence="1">MA453B</strain>
    </source>
</reference>
<comment type="caution">
    <text evidence="1">The sequence shown here is derived from an EMBL/GenBank/DDBJ whole genome shotgun (WGS) entry which is preliminary data.</text>
</comment>